<reference evidence="1 2" key="1">
    <citation type="submission" date="2015-09" db="EMBL/GenBank/DDBJ databases">
        <title>A metagenomics-based metabolic model of nitrate-dependent anaerobic oxidation of methane by Methanoperedens-like archaea.</title>
        <authorList>
            <person name="Arshad A."/>
            <person name="Speth D.R."/>
            <person name="De Graaf R.M."/>
            <person name="Op Den Camp H.J."/>
            <person name="Jetten M.S."/>
            <person name="Welte C.U."/>
        </authorList>
    </citation>
    <scope>NUCLEOTIDE SEQUENCE [LARGE SCALE GENOMIC DNA]</scope>
</reference>
<gene>
    <name evidence="1" type="ORF">MPEBLZ_04345</name>
</gene>
<name>A0A0P7Z9Y8_9EURY</name>
<protein>
    <submittedName>
        <fullName evidence="1">Uncharacterized protein</fullName>
    </submittedName>
</protein>
<dbReference type="EMBL" id="LKCM01000439">
    <property type="protein sequence ID" value="KPQ41109.1"/>
    <property type="molecule type" value="Genomic_DNA"/>
</dbReference>
<proteinExistence type="predicted"/>
<evidence type="ECO:0000313" key="1">
    <source>
        <dbReference type="EMBL" id="KPQ41109.1"/>
    </source>
</evidence>
<sequence>MHWYSDCTTSSGYIIKLLYLNLTPDHNDFSECYRNGFKGARKLSASAVEMNCPFVIIMEYFQVAQLRLKTKNVHTTI</sequence>
<accession>A0A0P7Z9Y8</accession>
<evidence type="ECO:0000313" key="2">
    <source>
        <dbReference type="Proteomes" id="UP000050360"/>
    </source>
</evidence>
<comment type="caution">
    <text evidence="1">The sequence shown here is derived from an EMBL/GenBank/DDBJ whole genome shotgun (WGS) entry which is preliminary data.</text>
</comment>
<dbReference type="AlphaFoldDB" id="A0A0P7Z9Y8"/>
<dbReference type="Proteomes" id="UP000050360">
    <property type="component" value="Unassembled WGS sequence"/>
</dbReference>
<organism evidence="1 2">
    <name type="scientific">Candidatus Methanoperedens nitratireducens</name>
    <dbReference type="NCBI Taxonomy" id="1392998"/>
    <lineage>
        <taxon>Archaea</taxon>
        <taxon>Methanobacteriati</taxon>
        <taxon>Methanobacteriota</taxon>
        <taxon>Stenosarchaea group</taxon>
        <taxon>Methanomicrobia</taxon>
        <taxon>Methanosarcinales</taxon>
        <taxon>ANME-2 cluster</taxon>
        <taxon>Candidatus Methanoperedentaceae</taxon>
        <taxon>Candidatus Methanoperedens</taxon>
    </lineage>
</organism>